<accession>A0A6S7GL77</accession>
<proteinExistence type="predicted"/>
<keyword evidence="3" id="KW-1185">Reference proteome</keyword>
<comment type="caution">
    <text evidence="2">The sequence shown here is derived from an EMBL/GenBank/DDBJ whole genome shotgun (WGS) entry which is preliminary data.</text>
</comment>
<dbReference type="AlphaFoldDB" id="A0A6S7GL77"/>
<evidence type="ECO:0000313" key="2">
    <source>
        <dbReference type="EMBL" id="CAB3985640.1"/>
    </source>
</evidence>
<reference evidence="2" key="1">
    <citation type="submission" date="2020-04" db="EMBL/GenBank/DDBJ databases">
        <authorList>
            <person name="Alioto T."/>
            <person name="Alioto T."/>
            <person name="Gomez Garrido J."/>
        </authorList>
    </citation>
    <scope>NUCLEOTIDE SEQUENCE</scope>
    <source>
        <strain evidence="2">A484AB</strain>
    </source>
</reference>
<dbReference type="Proteomes" id="UP001152795">
    <property type="component" value="Unassembled WGS sequence"/>
</dbReference>
<protein>
    <submittedName>
        <fullName evidence="2">Uncharacterized protein LOC110237938</fullName>
    </submittedName>
</protein>
<feature type="region of interest" description="Disordered" evidence="1">
    <location>
        <begin position="121"/>
        <end position="158"/>
    </location>
</feature>
<dbReference type="PROSITE" id="PS00028">
    <property type="entry name" value="ZINC_FINGER_C2H2_1"/>
    <property type="match status" value="1"/>
</dbReference>
<evidence type="ECO:0000256" key="1">
    <source>
        <dbReference type="SAM" id="MobiDB-lite"/>
    </source>
</evidence>
<evidence type="ECO:0000313" key="3">
    <source>
        <dbReference type="Proteomes" id="UP001152795"/>
    </source>
</evidence>
<feature type="compositionally biased region" description="Basic and acidic residues" evidence="1">
    <location>
        <begin position="123"/>
        <end position="132"/>
    </location>
</feature>
<dbReference type="EMBL" id="CACRXK020000895">
    <property type="protein sequence ID" value="CAB3985640.1"/>
    <property type="molecule type" value="Genomic_DNA"/>
</dbReference>
<name>A0A6S7GL77_PARCT</name>
<dbReference type="OrthoDB" id="6480314at2759"/>
<dbReference type="InterPro" id="IPR013087">
    <property type="entry name" value="Znf_C2H2_type"/>
</dbReference>
<organism evidence="2 3">
    <name type="scientific">Paramuricea clavata</name>
    <name type="common">Red gorgonian</name>
    <name type="synonym">Violescent sea-whip</name>
    <dbReference type="NCBI Taxonomy" id="317549"/>
    <lineage>
        <taxon>Eukaryota</taxon>
        <taxon>Metazoa</taxon>
        <taxon>Cnidaria</taxon>
        <taxon>Anthozoa</taxon>
        <taxon>Octocorallia</taxon>
        <taxon>Malacalcyonacea</taxon>
        <taxon>Plexauridae</taxon>
        <taxon>Paramuricea</taxon>
    </lineage>
</organism>
<gene>
    <name evidence="2" type="ORF">PACLA_8A014047</name>
</gene>
<sequence>MPENTLTSSGPIDIFTKRKRSRCDSTSSLSSNSPPIQRTLELNGVIEVLKEYESIEGNDINCCMCGKSYKGKVCFTKHLWEHSVYWETFDGVKNQERVLSIQAAIILSNPFLEFLLVTSPSSQEKKKEDINKASENSKQQQSKKKRKRPYVAFSKVQD</sequence>